<gene>
    <name evidence="5" type="ORF">U9M48_011238</name>
</gene>
<dbReference type="InterPro" id="IPR050080">
    <property type="entry name" value="RNase_PH"/>
</dbReference>
<dbReference type="GO" id="GO:0006364">
    <property type="term" value="P:rRNA processing"/>
    <property type="evidence" value="ECO:0007669"/>
    <property type="project" value="UniProtKB-KW"/>
</dbReference>
<dbReference type="InterPro" id="IPR020568">
    <property type="entry name" value="Ribosomal_Su5_D2-typ_SF"/>
</dbReference>
<dbReference type="InterPro" id="IPR036345">
    <property type="entry name" value="ExoRNase_PH_dom2_sf"/>
</dbReference>
<evidence type="ECO:0000256" key="2">
    <source>
        <dbReference type="ARBA" id="ARBA00022552"/>
    </source>
</evidence>
<proteinExistence type="predicted"/>
<comment type="subcellular location">
    <subcellularLocation>
        <location evidence="1">Nucleus</location>
    </subcellularLocation>
</comment>
<dbReference type="GO" id="GO:0003723">
    <property type="term" value="F:RNA binding"/>
    <property type="evidence" value="ECO:0007669"/>
    <property type="project" value="TreeGrafter"/>
</dbReference>
<sequence length="196" mass="21947">MEPNPKKKRRKKRHWTYVDQRHGADPDRVDVAERSELLGRREKEYEMTLKRTLQSICLLTVHPNTTTSVVIQLLPCAINASCAALAFAGVPLKHLAVAIGCGVMENGAIILDTSTAEEQQLRSFAHLVFPNSRKSVDSKEVQQKDEELERGLIACTTHGAMSEDDYFNCIERGLAASLRISDFMRKALQKQAPEEA</sequence>
<evidence type="ECO:0000256" key="3">
    <source>
        <dbReference type="ARBA" id="ARBA00022835"/>
    </source>
</evidence>
<dbReference type="GO" id="GO:0005730">
    <property type="term" value="C:nucleolus"/>
    <property type="evidence" value="ECO:0007669"/>
    <property type="project" value="TreeGrafter"/>
</dbReference>
<evidence type="ECO:0000256" key="4">
    <source>
        <dbReference type="ARBA" id="ARBA00023242"/>
    </source>
</evidence>
<organism evidence="5 6">
    <name type="scientific">Paspalum notatum var. saurae</name>
    <dbReference type="NCBI Taxonomy" id="547442"/>
    <lineage>
        <taxon>Eukaryota</taxon>
        <taxon>Viridiplantae</taxon>
        <taxon>Streptophyta</taxon>
        <taxon>Embryophyta</taxon>
        <taxon>Tracheophyta</taxon>
        <taxon>Spermatophyta</taxon>
        <taxon>Magnoliopsida</taxon>
        <taxon>Liliopsida</taxon>
        <taxon>Poales</taxon>
        <taxon>Poaceae</taxon>
        <taxon>PACMAD clade</taxon>
        <taxon>Panicoideae</taxon>
        <taxon>Andropogonodae</taxon>
        <taxon>Paspaleae</taxon>
        <taxon>Paspalinae</taxon>
        <taxon>Paspalum</taxon>
    </lineage>
</organism>
<dbReference type="SUPFAM" id="SSF55666">
    <property type="entry name" value="Ribonuclease PH domain 2-like"/>
    <property type="match status" value="1"/>
</dbReference>
<name>A0AAQ3SV81_PASNO</name>
<dbReference type="GO" id="GO:0000177">
    <property type="term" value="C:cytoplasmic exosome (RNase complex)"/>
    <property type="evidence" value="ECO:0007669"/>
    <property type="project" value="TreeGrafter"/>
</dbReference>
<dbReference type="Gene3D" id="3.30.230.70">
    <property type="entry name" value="GHMP Kinase, N-terminal domain"/>
    <property type="match status" value="1"/>
</dbReference>
<dbReference type="InterPro" id="IPR027408">
    <property type="entry name" value="PNPase/RNase_PH_dom_sf"/>
</dbReference>
<dbReference type="PANTHER" id="PTHR11953:SF1">
    <property type="entry name" value="EXOSOME COMPLEX COMPONENT RRP46"/>
    <property type="match status" value="1"/>
</dbReference>
<keyword evidence="6" id="KW-1185">Reference proteome</keyword>
<protein>
    <submittedName>
        <fullName evidence="5">Uncharacterized protein</fullName>
    </submittedName>
</protein>
<dbReference type="GO" id="GO:0000176">
    <property type="term" value="C:nuclear exosome (RNase complex)"/>
    <property type="evidence" value="ECO:0007669"/>
    <property type="project" value="TreeGrafter"/>
</dbReference>
<evidence type="ECO:0000256" key="1">
    <source>
        <dbReference type="ARBA" id="ARBA00004123"/>
    </source>
</evidence>
<accession>A0AAQ3SV81</accession>
<evidence type="ECO:0000313" key="6">
    <source>
        <dbReference type="Proteomes" id="UP001341281"/>
    </source>
</evidence>
<keyword evidence="4" id="KW-0539">Nucleus</keyword>
<dbReference type="GO" id="GO:0071028">
    <property type="term" value="P:nuclear mRNA surveillance"/>
    <property type="evidence" value="ECO:0007669"/>
    <property type="project" value="TreeGrafter"/>
</dbReference>
<dbReference type="AlphaFoldDB" id="A0AAQ3SV81"/>
<dbReference type="GO" id="GO:0071051">
    <property type="term" value="P:poly(A)-dependent snoRNA 3'-end processing"/>
    <property type="evidence" value="ECO:0007669"/>
    <property type="project" value="TreeGrafter"/>
</dbReference>
<dbReference type="PANTHER" id="PTHR11953">
    <property type="entry name" value="EXOSOME COMPLEX COMPONENT"/>
    <property type="match status" value="1"/>
</dbReference>
<dbReference type="EMBL" id="CP144746">
    <property type="protein sequence ID" value="WVZ61340.1"/>
    <property type="molecule type" value="Genomic_DNA"/>
</dbReference>
<dbReference type="GO" id="GO:0016075">
    <property type="term" value="P:rRNA catabolic process"/>
    <property type="evidence" value="ECO:0007669"/>
    <property type="project" value="TreeGrafter"/>
</dbReference>
<evidence type="ECO:0000313" key="5">
    <source>
        <dbReference type="EMBL" id="WVZ61340.1"/>
    </source>
</evidence>
<keyword evidence="2" id="KW-0698">rRNA processing</keyword>
<keyword evidence="3" id="KW-0271">Exosome</keyword>
<dbReference type="SUPFAM" id="SSF54211">
    <property type="entry name" value="Ribosomal protein S5 domain 2-like"/>
    <property type="match status" value="1"/>
</dbReference>
<reference evidence="5 6" key="1">
    <citation type="submission" date="2024-02" db="EMBL/GenBank/DDBJ databases">
        <title>High-quality chromosome-scale genome assembly of Pensacola bahiagrass (Paspalum notatum Flugge var. saurae).</title>
        <authorList>
            <person name="Vega J.M."/>
            <person name="Podio M."/>
            <person name="Orjuela J."/>
            <person name="Siena L.A."/>
            <person name="Pessino S.C."/>
            <person name="Combes M.C."/>
            <person name="Mariac C."/>
            <person name="Albertini E."/>
            <person name="Pupilli F."/>
            <person name="Ortiz J.P.A."/>
            <person name="Leblanc O."/>
        </authorList>
    </citation>
    <scope>NUCLEOTIDE SEQUENCE [LARGE SCALE GENOMIC DNA]</scope>
    <source>
        <strain evidence="5">R1</strain>
        <tissue evidence="5">Leaf</tissue>
    </source>
</reference>
<dbReference type="GO" id="GO:0034475">
    <property type="term" value="P:U4 snRNA 3'-end processing"/>
    <property type="evidence" value="ECO:0007669"/>
    <property type="project" value="TreeGrafter"/>
</dbReference>
<dbReference type="Proteomes" id="UP001341281">
    <property type="component" value="Chromosome 02"/>
</dbReference>